<name>A0A4Y2VIK1_ARAVE</name>
<dbReference type="Proteomes" id="UP000499080">
    <property type="component" value="Unassembled WGS sequence"/>
</dbReference>
<keyword evidence="2" id="KW-1185">Reference proteome</keyword>
<proteinExistence type="predicted"/>
<accession>A0A4Y2VIK1</accession>
<sequence length="63" mass="7575">SSTQIFRHMFHGSNPNDLSLHLERTTKLWRKLCWGLHETAEDLPSTVERERSRRRRHIVHVSK</sequence>
<reference evidence="1 2" key="1">
    <citation type="journal article" date="2019" name="Sci. Rep.">
        <title>Orb-weaving spider Araneus ventricosus genome elucidates the spidroin gene catalogue.</title>
        <authorList>
            <person name="Kono N."/>
            <person name="Nakamura H."/>
            <person name="Ohtoshi R."/>
            <person name="Moran D.A.P."/>
            <person name="Shinohara A."/>
            <person name="Yoshida Y."/>
            <person name="Fujiwara M."/>
            <person name="Mori M."/>
            <person name="Tomita M."/>
            <person name="Arakawa K."/>
        </authorList>
    </citation>
    <scope>NUCLEOTIDE SEQUENCE [LARGE SCALE GENOMIC DNA]</scope>
</reference>
<dbReference type="EMBL" id="BGPR01046660">
    <property type="protein sequence ID" value="GBO23597.1"/>
    <property type="molecule type" value="Genomic_DNA"/>
</dbReference>
<evidence type="ECO:0000313" key="2">
    <source>
        <dbReference type="Proteomes" id="UP000499080"/>
    </source>
</evidence>
<dbReference type="AlphaFoldDB" id="A0A4Y2VIK1"/>
<organism evidence="1 2">
    <name type="scientific">Araneus ventricosus</name>
    <name type="common">Orbweaver spider</name>
    <name type="synonym">Epeira ventricosa</name>
    <dbReference type="NCBI Taxonomy" id="182803"/>
    <lineage>
        <taxon>Eukaryota</taxon>
        <taxon>Metazoa</taxon>
        <taxon>Ecdysozoa</taxon>
        <taxon>Arthropoda</taxon>
        <taxon>Chelicerata</taxon>
        <taxon>Arachnida</taxon>
        <taxon>Araneae</taxon>
        <taxon>Araneomorphae</taxon>
        <taxon>Entelegynae</taxon>
        <taxon>Araneoidea</taxon>
        <taxon>Araneidae</taxon>
        <taxon>Araneus</taxon>
    </lineage>
</organism>
<protein>
    <submittedName>
        <fullName evidence="1">Uncharacterized protein</fullName>
    </submittedName>
</protein>
<feature type="non-terminal residue" evidence="1">
    <location>
        <position position="1"/>
    </location>
</feature>
<evidence type="ECO:0000313" key="1">
    <source>
        <dbReference type="EMBL" id="GBO23597.1"/>
    </source>
</evidence>
<gene>
    <name evidence="1" type="ORF">AVEN_207941_1</name>
</gene>
<comment type="caution">
    <text evidence="1">The sequence shown here is derived from an EMBL/GenBank/DDBJ whole genome shotgun (WGS) entry which is preliminary data.</text>
</comment>